<evidence type="ECO:0000313" key="2">
    <source>
        <dbReference type="Proteomes" id="UP000032352"/>
    </source>
</evidence>
<dbReference type="Proteomes" id="UP000032352">
    <property type="component" value="Chromosome"/>
</dbReference>
<name>A0AAE9Z772_9GAMM</name>
<reference evidence="1 2" key="1">
    <citation type="journal article" date="2015" name="Genome Announc.">
        <title>Draft Genome Sequences of Marine Isolates of Thalassomonas viridans and Thalassomonas actiniarum.</title>
        <authorList>
            <person name="Olonade I."/>
            <person name="van Zyl L.J."/>
            <person name="Trindade M."/>
        </authorList>
    </citation>
    <scope>NUCLEOTIDE SEQUENCE [LARGE SCALE GENOMIC DNA]</scope>
    <source>
        <strain evidence="1 2">XOM25</strain>
    </source>
</reference>
<dbReference type="SUPFAM" id="SSF46785">
    <property type="entry name" value="Winged helix' DNA-binding domain"/>
    <property type="match status" value="1"/>
</dbReference>
<keyword evidence="2" id="KW-1185">Reference proteome</keyword>
<protein>
    <submittedName>
        <fullName evidence="1">Uncharacterized protein</fullName>
    </submittedName>
</protein>
<dbReference type="RefSeq" id="WP_044840709.1">
    <property type="nucleotide sequence ID" value="NZ_CP059733.1"/>
</dbReference>
<gene>
    <name evidence="1" type="ORF">SG34_010520</name>
</gene>
<sequence length="95" mass="10471">MALQKIQNEHARISILRALDALNYTSNDSIIKDACEQFGNGMSTDQVRTNLGWLEEQSLVTIERKGGYMIATLTSRGQDVANGRAFVDGIKRPSA</sequence>
<accession>A0AAE9Z772</accession>
<dbReference type="InterPro" id="IPR036390">
    <property type="entry name" value="WH_DNA-bd_sf"/>
</dbReference>
<dbReference type="EMBL" id="CP059733">
    <property type="protein sequence ID" value="WDE07280.1"/>
    <property type="molecule type" value="Genomic_DNA"/>
</dbReference>
<proteinExistence type="predicted"/>
<dbReference type="AlphaFoldDB" id="A0AAE9Z772"/>
<evidence type="ECO:0000313" key="1">
    <source>
        <dbReference type="EMBL" id="WDE07280.1"/>
    </source>
</evidence>
<dbReference type="KEGG" id="tvd:SG34_010520"/>
<reference evidence="1 2" key="2">
    <citation type="journal article" date="2022" name="Mar. Drugs">
        <title>Bioassay-Guided Fractionation Leads to the Detection of Cholic Acid Generated by the Rare Thalassomonas sp.</title>
        <authorList>
            <person name="Pheiffer F."/>
            <person name="Schneider Y.K."/>
            <person name="Hansen E.H."/>
            <person name="Andersen J.H."/>
            <person name="Isaksson J."/>
            <person name="Busche T."/>
            <person name="R C."/>
            <person name="Kalinowski J."/>
            <person name="Zyl L.V."/>
            <person name="Trindade M."/>
        </authorList>
    </citation>
    <scope>NUCLEOTIDE SEQUENCE [LARGE SCALE GENOMIC DNA]</scope>
    <source>
        <strain evidence="1 2">XOM25</strain>
    </source>
</reference>
<organism evidence="1 2">
    <name type="scientific">Thalassomonas viridans</name>
    <dbReference type="NCBI Taxonomy" id="137584"/>
    <lineage>
        <taxon>Bacteria</taxon>
        <taxon>Pseudomonadati</taxon>
        <taxon>Pseudomonadota</taxon>
        <taxon>Gammaproteobacteria</taxon>
        <taxon>Alteromonadales</taxon>
        <taxon>Colwelliaceae</taxon>
        <taxon>Thalassomonas</taxon>
    </lineage>
</organism>